<dbReference type="PANTHER" id="PTHR30154:SF54">
    <property type="entry name" value="POSSIBLE TRANSCRIPTIONAL REGULATORY PROTEIN (PROBABLY LRP_ASNC-FAMILY)"/>
    <property type="match status" value="1"/>
</dbReference>
<dbReference type="PRINTS" id="PR00033">
    <property type="entry name" value="HTHASNC"/>
</dbReference>
<gene>
    <name evidence="5" type="ORF">GARC_3609</name>
</gene>
<dbReference type="InterPro" id="IPR036388">
    <property type="entry name" value="WH-like_DNA-bd_sf"/>
</dbReference>
<dbReference type="PROSITE" id="PS50956">
    <property type="entry name" value="HTH_ASNC_2"/>
    <property type="match status" value="1"/>
</dbReference>
<protein>
    <submittedName>
        <fullName evidence="5">AsnC family transcriptional regulator</fullName>
    </submittedName>
</protein>
<dbReference type="InterPro" id="IPR011008">
    <property type="entry name" value="Dimeric_a/b-barrel"/>
</dbReference>
<dbReference type="OrthoDB" id="166264at2"/>
<evidence type="ECO:0000256" key="3">
    <source>
        <dbReference type="ARBA" id="ARBA00023163"/>
    </source>
</evidence>
<sequence>MTKRPLDKTDIAILAALYKDARMNNKDIAELVGLAPSSCLERIKKLQSEQVIKGAQLNVDFQALGGNIQVMISIRLSDHSRPTVDTFQKQLAMLPEVISLYHMGGENDFLLHASLGDTEHLRDFVFNAITARKEVKHVETALIYDQINGTVLPKV</sequence>
<evidence type="ECO:0000313" key="5">
    <source>
        <dbReference type="EMBL" id="GAC20563.1"/>
    </source>
</evidence>
<dbReference type="PANTHER" id="PTHR30154">
    <property type="entry name" value="LEUCINE-RESPONSIVE REGULATORY PROTEIN"/>
    <property type="match status" value="1"/>
</dbReference>
<dbReference type="InterPro" id="IPR000485">
    <property type="entry name" value="AsnC-type_HTH_dom"/>
</dbReference>
<evidence type="ECO:0000256" key="2">
    <source>
        <dbReference type="ARBA" id="ARBA00023125"/>
    </source>
</evidence>
<keyword evidence="1" id="KW-0805">Transcription regulation</keyword>
<dbReference type="SMART" id="SM00344">
    <property type="entry name" value="HTH_ASNC"/>
    <property type="match status" value="1"/>
</dbReference>
<dbReference type="InterPro" id="IPR019887">
    <property type="entry name" value="Tscrpt_reg_AsnC/Lrp_C"/>
</dbReference>
<dbReference type="AlphaFoldDB" id="K6YV20"/>
<dbReference type="GO" id="GO:0043565">
    <property type="term" value="F:sequence-specific DNA binding"/>
    <property type="evidence" value="ECO:0007669"/>
    <property type="project" value="InterPro"/>
</dbReference>
<dbReference type="STRING" id="493475.GARC_3609"/>
<dbReference type="GO" id="GO:0043200">
    <property type="term" value="P:response to amino acid"/>
    <property type="evidence" value="ECO:0007669"/>
    <property type="project" value="TreeGrafter"/>
</dbReference>
<dbReference type="CDD" id="cd00090">
    <property type="entry name" value="HTH_ARSR"/>
    <property type="match status" value="1"/>
</dbReference>
<dbReference type="Pfam" id="PF13412">
    <property type="entry name" value="HTH_24"/>
    <property type="match status" value="1"/>
</dbReference>
<dbReference type="Gene3D" id="1.10.10.10">
    <property type="entry name" value="Winged helix-like DNA-binding domain superfamily/Winged helix DNA-binding domain"/>
    <property type="match status" value="1"/>
</dbReference>
<name>K6YV20_9ALTE</name>
<keyword evidence="2" id="KW-0238">DNA-binding</keyword>
<dbReference type="InterPro" id="IPR019888">
    <property type="entry name" value="Tscrpt_reg_AsnC-like"/>
</dbReference>
<dbReference type="Proteomes" id="UP000006327">
    <property type="component" value="Unassembled WGS sequence"/>
</dbReference>
<comment type="caution">
    <text evidence="5">The sequence shown here is derived from an EMBL/GenBank/DDBJ whole genome shotgun (WGS) entry which is preliminary data.</text>
</comment>
<evidence type="ECO:0000259" key="4">
    <source>
        <dbReference type="PROSITE" id="PS50956"/>
    </source>
</evidence>
<dbReference type="SUPFAM" id="SSF46785">
    <property type="entry name" value="Winged helix' DNA-binding domain"/>
    <property type="match status" value="1"/>
</dbReference>
<keyword evidence="3" id="KW-0804">Transcription</keyword>
<dbReference type="InterPro" id="IPR011991">
    <property type="entry name" value="ArsR-like_HTH"/>
</dbReference>
<keyword evidence="6" id="KW-1185">Reference proteome</keyword>
<accession>K6YV20</accession>
<proteinExistence type="predicted"/>
<dbReference type="eggNOG" id="COG1522">
    <property type="taxonomic scope" value="Bacteria"/>
</dbReference>
<organism evidence="5 6">
    <name type="scientific">Paraglaciecola arctica BSs20135</name>
    <dbReference type="NCBI Taxonomy" id="493475"/>
    <lineage>
        <taxon>Bacteria</taxon>
        <taxon>Pseudomonadati</taxon>
        <taxon>Pseudomonadota</taxon>
        <taxon>Gammaproteobacteria</taxon>
        <taxon>Alteromonadales</taxon>
        <taxon>Alteromonadaceae</taxon>
        <taxon>Paraglaciecola</taxon>
    </lineage>
</organism>
<evidence type="ECO:0000313" key="6">
    <source>
        <dbReference type="Proteomes" id="UP000006327"/>
    </source>
</evidence>
<feature type="domain" description="HTH asnC-type" evidence="4">
    <location>
        <begin position="6"/>
        <end position="67"/>
    </location>
</feature>
<dbReference type="GO" id="GO:0006355">
    <property type="term" value="P:regulation of DNA-templated transcription"/>
    <property type="evidence" value="ECO:0007669"/>
    <property type="project" value="UniProtKB-ARBA"/>
</dbReference>
<dbReference type="GO" id="GO:0005829">
    <property type="term" value="C:cytosol"/>
    <property type="evidence" value="ECO:0007669"/>
    <property type="project" value="TreeGrafter"/>
</dbReference>
<reference evidence="5 6" key="1">
    <citation type="journal article" date="2017" name="Antonie Van Leeuwenhoek">
        <title>Rhizobium rhizosphaerae sp. nov., a novel species isolated from rice rhizosphere.</title>
        <authorList>
            <person name="Zhao J.J."/>
            <person name="Zhang J."/>
            <person name="Zhang R.J."/>
            <person name="Zhang C.W."/>
            <person name="Yin H.Q."/>
            <person name="Zhang X.X."/>
        </authorList>
    </citation>
    <scope>NUCLEOTIDE SEQUENCE [LARGE SCALE GENOMIC DNA]</scope>
    <source>
        <strain evidence="5 6">BSs20135</strain>
    </source>
</reference>
<evidence type="ECO:0000256" key="1">
    <source>
        <dbReference type="ARBA" id="ARBA00023015"/>
    </source>
</evidence>
<dbReference type="SUPFAM" id="SSF54909">
    <property type="entry name" value="Dimeric alpha+beta barrel"/>
    <property type="match status" value="1"/>
</dbReference>
<dbReference type="InterPro" id="IPR036390">
    <property type="entry name" value="WH_DNA-bd_sf"/>
</dbReference>
<dbReference type="Gene3D" id="3.30.70.920">
    <property type="match status" value="1"/>
</dbReference>
<dbReference type="EMBL" id="BAEO01000055">
    <property type="protein sequence ID" value="GAC20563.1"/>
    <property type="molecule type" value="Genomic_DNA"/>
</dbReference>
<dbReference type="RefSeq" id="WP_007622605.1">
    <property type="nucleotide sequence ID" value="NZ_BAEO01000055.1"/>
</dbReference>
<dbReference type="Pfam" id="PF01037">
    <property type="entry name" value="AsnC_trans_reg"/>
    <property type="match status" value="1"/>
</dbReference>